<protein>
    <recommendedName>
        <fullName evidence="3 12">Protein-export membrane protein SecG</fullName>
    </recommendedName>
</protein>
<evidence type="ECO:0000256" key="10">
    <source>
        <dbReference type="ARBA" id="ARBA00023136"/>
    </source>
</evidence>
<keyword evidence="4 12" id="KW-0813">Transport</keyword>
<keyword evidence="15" id="KW-1185">Reference proteome</keyword>
<evidence type="ECO:0000256" key="3">
    <source>
        <dbReference type="ARBA" id="ARBA00017876"/>
    </source>
</evidence>
<proteinExistence type="inferred from homology"/>
<dbReference type="EMBL" id="CP118166">
    <property type="protein sequence ID" value="WDI30959.1"/>
    <property type="molecule type" value="Genomic_DNA"/>
</dbReference>
<feature type="transmembrane region" description="Helical" evidence="12">
    <location>
        <begin position="51"/>
        <end position="72"/>
    </location>
</feature>
<dbReference type="KEGG" id="hfl:PUV54_13445"/>
<dbReference type="NCBIfam" id="TIGR00810">
    <property type="entry name" value="secG"/>
    <property type="match status" value="1"/>
</dbReference>
<sequence>MTAILLTVHSLIVLALIVVVLLQRSDGGALGIGGGGGGGGGFMTGRGAANALTRTTSILAALFFATSLALAIQAGGGEDTDSLIDELTSTGGAQESQPEDIDTPPSTSDLLDSLDVEESQTGTDEPASTTDLLESLGAEAPEEAQPVTNEPSDVQPAAETEPASGEQTTDSQEDPPQG</sequence>
<evidence type="ECO:0000256" key="11">
    <source>
        <dbReference type="ARBA" id="ARBA00025182"/>
    </source>
</evidence>
<evidence type="ECO:0000256" key="4">
    <source>
        <dbReference type="ARBA" id="ARBA00022448"/>
    </source>
</evidence>
<evidence type="ECO:0000256" key="9">
    <source>
        <dbReference type="ARBA" id="ARBA00023010"/>
    </source>
</evidence>
<evidence type="ECO:0000313" key="15">
    <source>
        <dbReference type="Proteomes" id="UP001214043"/>
    </source>
</evidence>
<keyword evidence="7 12" id="KW-0653">Protein transport</keyword>
<evidence type="ECO:0000256" key="7">
    <source>
        <dbReference type="ARBA" id="ARBA00022927"/>
    </source>
</evidence>
<feature type="compositionally biased region" description="Polar residues" evidence="13">
    <location>
        <begin position="87"/>
        <end position="96"/>
    </location>
</feature>
<name>A0AAF0CF29_9PROT</name>
<keyword evidence="10 12" id="KW-0472">Membrane</keyword>
<dbReference type="GO" id="GO:0005886">
    <property type="term" value="C:plasma membrane"/>
    <property type="evidence" value="ECO:0007669"/>
    <property type="project" value="UniProtKB-SubCell"/>
</dbReference>
<keyword evidence="8 12" id="KW-1133">Transmembrane helix</keyword>
<feature type="region of interest" description="Disordered" evidence="13">
    <location>
        <begin position="79"/>
        <end position="178"/>
    </location>
</feature>
<evidence type="ECO:0000256" key="1">
    <source>
        <dbReference type="ARBA" id="ARBA00004651"/>
    </source>
</evidence>
<comment type="function">
    <text evidence="11 12">Involved in protein export. Participates in an early event of protein translocation.</text>
</comment>
<evidence type="ECO:0000256" key="13">
    <source>
        <dbReference type="SAM" id="MobiDB-lite"/>
    </source>
</evidence>
<dbReference type="PANTHER" id="PTHR34182">
    <property type="entry name" value="PROTEIN-EXPORT MEMBRANE PROTEIN SECG"/>
    <property type="match status" value="1"/>
</dbReference>
<comment type="caution">
    <text evidence="12">Lacks conserved residue(s) required for the propagation of feature annotation.</text>
</comment>
<dbReference type="Proteomes" id="UP001214043">
    <property type="component" value="Chromosome"/>
</dbReference>
<evidence type="ECO:0000256" key="8">
    <source>
        <dbReference type="ARBA" id="ARBA00022989"/>
    </source>
</evidence>
<feature type="compositionally biased region" description="Polar residues" evidence="13">
    <location>
        <begin position="119"/>
        <end position="132"/>
    </location>
</feature>
<keyword evidence="5 12" id="KW-1003">Cell membrane</keyword>
<evidence type="ECO:0000256" key="2">
    <source>
        <dbReference type="ARBA" id="ARBA00008445"/>
    </source>
</evidence>
<dbReference type="AlphaFoldDB" id="A0AAF0CF29"/>
<evidence type="ECO:0000256" key="6">
    <source>
        <dbReference type="ARBA" id="ARBA00022692"/>
    </source>
</evidence>
<dbReference type="GO" id="GO:0043952">
    <property type="term" value="P:protein transport by the Sec complex"/>
    <property type="evidence" value="ECO:0007669"/>
    <property type="project" value="TreeGrafter"/>
</dbReference>
<accession>A0AAF0CF29</accession>
<comment type="similarity">
    <text evidence="2 12">Belongs to the SecG family.</text>
</comment>
<dbReference type="GO" id="GO:0065002">
    <property type="term" value="P:intracellular protein transmembrane transport"/>
    <property type="evidence" value="ECO:0007669"/>
    <property type="project" value="TreeGrafter"/>
</dbReference>
<dbReference type="RefSeq" id="WP_274492781.1">
    <property type="nucleotide sequence ID" value="NZ_CP118166.1"/>
</dbReference>
<gene>
    <name evidence="14" type="primary">secG</name>
    <name evidence="14" type="ORF">PUV54_13445</name>
</gene>
<comment type="subcellular location">
    <subcellularLocation>
        <location evidence="1 12">Cell membrane</location>
        <topology evidence="1 12">Multi-pass membrane protein</topology>
    </subcellularLocation>
</comment>
<evidence type="ECO:0000313" key="14">
    <source>
        <dbReference type="EMBL" id="WDI30959.1"/>
    </source>
</evidence>
<reference evidence="14" key="1">
    <citation type="submission" date="2023-02" db="EMBL/GenBank/DDBJ databases">
        <title>Genome sequence of Hyphococcus flavus.</title>
        <authorList>
            <person name="Rong J.-C."/>
            <person name="Zhao Q."/>
            <person name="Yi M."/>
            <person name="Wu J.-Y."/>
        </authorList>
    </citation>
    <scope>NUCLEOTIDE SEQUENCE</scope>
    <source>
        <strain evidence="14">MCCC 1K03223</strain>
    </source>
</reference>
<evidence type="ECO:0000256" key="5">
    <source>
        <dbReference type="ARBA" id="ARBA00022475"/>
    </source>
</evidence>
<organism evidence="14 15">
    <name type="scientific">Hyphococcus flavus</name>
    <dbReference type="NCBI Taxonomy" id="1866326"/>
    <lineage>
        <taxon>Bacteria</taxon>
        <taxon>Pseudomonadati</taxon>
        <taxon>Pseudomonadota</taxon>
        <taxon>Alphaproteobacteria</taxon>
        <taxon>Parvularculales</taxon>
        <taxon>Parvularculaceae</taxon>
        <taxon>Hyphococcus</taxon>
    </lineage>
</organism>
<dbReference type="InterPro" id="IPR004692">
    <property type="entry name" value="SecG"/>
</dbReference>
<keyword evidence="6 12" id="KW-0812">Transmembrane</keyword>
<dbReference type="GO" id="GO:0009306">
    <property type="term" value="P:protein secretion"/>
    <property type="evidence" value="ECO:0007669"/>
    <property type="project" value="UniProtKB-UniRule"/>
</dbReference>
<dbReference type="PRINTS" id="PR01651">
    <property type="entry name" value="SECGEXPORT"/>
</dbReference>
<dbReference type="GO" id="GO:0015450">
    <property type="term" value="F:protein-transporting ATPase activity"/>
    <property type="evidence" value="ECO:0007669"/>
    <property type="project" value="UniProtKB-UniRule"/>
</dbReference>
<dbReference type="PANTHER" id="PTHR34182:SF1">
    <property type="entry name" value="PROTEIN-EXPORT MEMBRANE PROTEIN SECG"/>
    <property type="match status" value="1"/>
</dbReference>
<keyword evidence="9 12" id="KW-0811">Translocation</keyword>
<evidence type="ECO:0000256" key="12">
    <source>
        <dbReference type="RuleBase" id="RU365087"/>
    </source>
</evidence>
<dbReference type="Pfam" id="PF03840">
    <property type="entry name" value="SecG"/>
    <property type="match status" value="1"/>
</dbReference>